<accession>A0A382K8D7</accession>
<dbReference type="AlphaFoldDB" id="A0A382K8D7"/>
<name>A0A382K8D7_9ZZZZ</name>
<protein>
    <submittedName>
        <fullName evidence="1">Uncharacterized protein</fullName>
    </submittedName>
</protein>
<proteinExistence type="predicted"/>
<gene>
    <name evidence="1" type="ORF">METZ01_LOCUS272161</name>
</gene>
<evidence type="ECO:0000313" key="1">
    <source>
        <dbReference type="EMBL" id="SVC19307.1"/>
    </source>
</evidence>
<sequence>KTKGVACELVYPGQAKVKHENPTAFLISQLKGK</sequence>
<organism evidence="1">
    <name type="scientific">marine metagenome</name>
    <dbReference type="NCBI Taxonomy" id="408172"/>
    <lineage>
        <taxon>unclassified sequences</taxon>
        <taxon>metagenomes</taxon>
        <taxon>ecological metagenomes</taxon>
    </lineage>
</organism>
<dbReference type="EMBL" id="UINC01078331">
    <property type="protein sequence ID" value="SVC19307.1"/>
    <property type="molecule type" value="Genomic_DNA"/>
</dbReference>
<feature type="non-terminal residue" evidence="1">
    <location>
        <position position="1"/>
    </location>
</feature>
<reference evidence="1" key="1">
    <citation type="submission" date="2018-05" db="EMBL/GenBank/DDBJ databases">
        <authorList>
            <person name="Lanie J.A."/>
            <person name="Ng W.-L."/>
            <person name="Kazmierczak K.M."/>
            <person name="Andrzejewski T.M."/>
            <person name="Davidsen T.M."/>
            <person name="Wayne K.J."/>
            <person name="Tettelin H."/>
            <person name="Glass J.I."/>
            <person name="Rusch D."/>
            <person name="Podicherti R."/>
            <person name="Tsui H.-C.T."/>
            <person name="Winkler M.E."/>
        </authorList>
    </citation>
    <scope>NUCLEOTIDE SEQUENCE</scope>
</reference>